<evidence type="ECO:0000313" key="2">
    <source>
        <dbReference type="EMBL" id="TFB06723.1"/>
    </source>
</evidence>
<sequence length="384" mass="44795">MPQRNRAPIRIHPPPLPRLHEPQLAQAMHRLARKRLVNLPPIHVLLPQPQPPQQPRDHNRRPDAHLVRIAPRRRRGHKLAHDAMPQPQLRRRAPPHQQRRRRPVRDLARVARGARPVRLKRRLQLRQRLRRHALPNPVVPRDHNLTRLAHGVPLPVHILEPRPHRHNLPIEPAPIPRPRRPHVRLPRNLVLHLPPHAIPLRNVLRRQPHRHHAIPHVLLRCRLVLERRPNVHGNRPAPVVPRHALHARPYPDVHHAVLDLRRHQRNALQGRRARAVRCEERRPRRVARVVQRHARRLGAPQLREHDAHAHVVDERGVQFRDRFAGGLEDHREELFRVGVFELAFVGAADGRPERGQDDRVGGGFGQDGGEPFGHGGWWCCCCRC</sequence>
<comment type="caution">
    <text evidence="2">The sequence shown here is derived from an EMBL/GenBank/DDBJ whole genome shotgun (WGS) entry which is preliminary data.</text>
</comment>
<name>A0ABY2HEM9_9HYPO</name>
<organism evidence="2 3">
    <name type="scientific">Trichoderma ghanense</name>
    <dbReference type="NCBI Taxonomy" id="65468"/>
    <lineage>
        <taxon>Eukaryota</taxon>
        <taxon>Fungi</taxon>
        <taxon>Dikarya</taxon>
        <taxon>Ascomycota</taxon>
        <taxon>Pezizomycotina</taxon>
        <taxon>Sordariomycetes</taxon>
        <taxon>Hypocreomycetidae</taxon>
        <taxon>Hypocreales</taxon>
        <taxon>Hypocreaceae</taxon>
        <taxon>Trichoderma</taxon>
    </lineage>
</organism>
<dbReference type="Proteomes" id="UP001642720">
    <property type="component" value="Unassembled WGS sequence"/>
</dbReference>
<feature type="compositionally biased region" description="Basic residues" evidence="1">
    <location>
        <begin position="89"/>
        <end position="103"/>
    </location>
</feature>
<dbReference type="RefSeq" id="XP_073562924.1">
    <property type="nucleotide sequence ID" value="XM_073697899.1"/>
</dbReference>
<dbReference type="GeneID" id="300572349"/>
<reference evidence="2 3" key="1">
    <citation type="submission" date="2018-01" db="EMBL/GenBank/DDBJ databases">
        <title>Genome characterization of the sugarcane-associated fungus Trichoderma ghanense CCMA-1212 and their application in lignocelulose bioconversion.</title>
        <authorList>
            <person name="Steindorff A.S."/>
            <person name="Mendes T.D."/>
            <person name="Vilela E.S.D."/>
            <person name="Rodrigues D.S."/>
            <person name="Formighieri E.F."/>
            <person name="Melo I.S."/>
            <person name="Favaro L.C.L."/>
        </authorList>
    </citation>
    <scope>NUCLEOTIDE SEQUENCE [LARGE SCALE GENOMIC DNA]</scope>
    <source>
        <strain evidence="2 3">CCMA-1212</strain>
    </source>
</reference>
<keyword evidence="3" id="KW-1185">Reference proteome</keyword>
<evidence type="ECO:0000256" key="1">
    <source>
        <dbReference type="SAM" id="MobiDB-lite"/>
    </source>
</evidence>
<gene>
    <name evidence="2" type="ORF">CCMA1212_000431</name>
</gene>
<feature type="region of interest" description="Disordered" evidence="1">
    <location>
        <begin position="72"/>
        <end position="104"/>
    </location>
</feature>
<dbReference type="EMBL" id="PPTA01000001">
    <property type="protein sequence ID" value="TFB06723.1"/>
    <property type="molecule type" value="Genomic_DNA"/>
</dbReference>
<evidence type="ECO:0000313" key="3">
    <source>
        <dbReference type="Proteomes" id="UP001642720"/>
    </source>
</evidence>
<proteinExistence type="predicted"/>
<accession>A0ABY2HEM9</accession>
<protein>
    <submittedName>
        <fullName evidence="2">Uncharacterized protein</fullName>
    </submittedName>
</protein>